<evidence type="ECO:0000313" key="8">
    <source>
        <dbReference type="Proteomes" id="UP000198575"/>
    </source>
</evidence>
<feature type="transmembrane region" description="Helical" evidence="5">
    <location>
        <begin position="74"/>
        <end position="99"/>
    </location>
</feature>
<accession>A0A1I4Y2Z5</accession>
<evidence type="ECO:0000256" key="2">
    <source>
        <dbReference type="ARBA" id="ARBA00022692"/>
    </source>
</evidence>
<dbReference type="GO" id="GO:0016020">
    <property type="term" value="C:membrane"/>
    <property type="evidence" value="ECO:0007669"/>
    <property type="project" value="UniProtKB-SubCell"/>
</dbReference>
<dbReference type="EMBL" id="FOVF01000014">
    <property type="protein sequence ID" value="SFN32454.1"/>
    <property type="molecule type" value="Genomic_DNA"/>
</dbReference>
<evidence type="ECO:0000313" key="7">
    <source>
        <dbReference type="EMBL" id="SFN32454.1"/>
    </source>
</evidence>
<evidence type="ECO:0000256" key="4">
    <source>
        <dbReference type="ARBA" id="ARBA00023136"/>
    </source>
</evidence>
<feature type="transmembrane region" description="Helical" evidence="5">
    <location>
        <begin position="38"/>
        <end position="62"/>
    </location>
</feature>
<proteinExistence type="predicted"/>
<reference evidence="7 8" key="1">
    <citation type="submission" date="2016-10" db="EMBL/GenBank/DDBJ databases">
        <authorList>
            <person name="de Groot N.N."/>
        </authorList>
    </citation>
    <scope>NUCLEOTIDE SEQUENCE [LARGE SCALE GENOMIC DNA]</scope>
    <source>
        <strain evidence="7 8">CGMCC 1.7659</strain>
    </source>
</reference>
<evidence type="ECO:0000259" key="6">
    <source>
        <dbReference type="Pfam" id="PF04893"/>
    </source>
</evidence>
<feature type="transmembrane region" description="Helical" evidence="5">
    <location>
        <begin position="166"/>
        <end position="187"/>
    </location>
</feature>
<protein>
    <submittedName>
        <fullName evidence="7">Yip1 domain-containing protein</fullName>
    </submittedName>
</protein>
<keyword evidence="3 5" id="KW-1133">Transmembrane helix</keyword>
<name>A0A1I4Y2Z5_9GAMM</name>
<evidence type="ECO:0000256" key="5">
    <source>
        <dbReference type="SAM" id="Phobius"/>
    </source>
</evidence>
<evidence type="ECO:0000256" key="3">
    <source>
        <dbReference type="ARBA" id="ARBA00022989"/>
    </source>
</evidence>
<keyword evidence="2 5" id="KW-0812">Transmembrane</keyword>
<gene>
    <name evidence="7" type="ORF">SAMN05216289_11465</name>
</gene>
<dbReference type="AlphaFoldDB" id="A0A1I4Y2Z5"/>
<dbReference type="Pfam" id="PF04893">
    <property type="entry name" value="Yip1"/>
    <property type="match status" value="1"/>
</dbReference>
<organism evidence="7 8">
    <name type="scientific">Dokdonella immobilis</name>
    <dbReference type="NCBI Taxonomy" id="578942"/>
    <lineage>
        <taxon>Bacteria</taxon>
        <taxon>Pseudomonadati</taxon>
        <taxon>Pseudomonadota</taxon>
        <taxon>Gammaproteobacteria</taxon>
        <taxon>Lysobacterales</taxon>
        <taxon>Rhodanobacteraceae</taxon>
        <taxon>Dokdonella</taxon>
    </lineage>
</organism>
<dbReference type="RefSeq" id="WP_092407921.1">
    <property type="nucleotide sequence ID" value="NZ_FOVF01000014.1"/>
</dbReference>
<feature type="transmembrane region" description="Helical" evidence="5">
    <location>
        <begin position="137"/>
        <end position="154"/>
    </location>
</feature>
<sequence length="422" mass="44222">MDFGKLIARAQAILMSPKTEWPVIAAEQETVANLYKNYIVVLAAIPAIAGFIKGSLIGYSAFGFTARTPIVSGIIGMIVAYALALAVVYLIGLIIDALAPTFGGEKNQIQALKTAAYMSTAGWVAGVAVIVPWIGWLIVWAGFFYGAYLLFLGLPNTMRCPQDKAVGYTIVTVLIGFVLSIILGMIVGGITAAGTMGAAVGNAVRIGDSGSNVSIDTDSALGKLAALGQQMEQQGKKMEAAKRSGDADAQAEAASAMLGTMLGGGSQVEALAPDAIKPFLPEKLAGFKRESISVERNGAMGVQVSTGRATYRDANDNRLELEITDMGGAKGIMALAGFAGIETEKETAYGYEKTYKQDGRLVNERWDNNSHNGEFGIVLGDRFAVKLNGSGEGLDMNVLKSALSSLDLAGLESLKDQGVKNG</sequence>
<dbReference type="STRING" id="578942.SAMN05216289_11465"/>
<keyword evidence="4 5" id="KW-0472">Membrane</keyword>
<feature type="domain" description="Yip1" evidence="6">
    <location>
        <begin position="13"/>
        <end position="181"/>
    </location>
</feature>
<evidence type="ECO:0000256" key="1">
    <source>
        <dbReference type="ARBA" id="ARBA00004141"/>
    </source>
</evidence>
<dbReference type="InterPro" id="IPR006977">
    <property type="entry name" value="Yip1_dom"/>
</dbReference>
<dbReference type="Proteomes" id="UP000198575">
    <property type="component" value="Unassembled WGS sequence"/>
</dbReference>
<dbReference type="OrthoDB" id="9808452at2"/>
<keyword evidence="8" id="KW-1185">Reference proteome</keyword>
<comment type="subcellular location">
    <subcellularLocation>
        <location evidence="1">Membrane</location>
        <topology evidence="1">Multi-pass membrane protein</topology>
    </subcellularLocation>
</comment>